<dbReference type="PANTHER" id="PTHR43301:SF3">
    <property type="entry name" value="ARABINAN ENDO-1,5-ALPHA-L-ARABINOSIDASE A-RELATED"/>
    <property type="match status" value="1"/>
</dbReference>
<accession>A0A4R3VLK1</accession>
<dbReference type="Gene3D" id="2.115.10.20">
    <property type="entry name" value="Glycosyl hydrolase domain, family 43"/>
    <property type="match status" value="1"/>
</dbReference>
<dbReference type="InterPro" id="IPR050727">
    <property type="entry name" value="GH43_arabinanases"/>
</dbReference>
<proteinExistence type="predicted"/>
<keyword evidence="3" id="KW-1185">Reference proteome</keyword>
<name>A0A4R3VLK1_ROSSA</name>
<sequence>MGAALAAGLLPCLPAAAVRAERWAFGYFKNRDEGHPGLRLAVSADGLAFEPVQADEPVLLPTVGENRLLRDPCILKDPAGPWFHAVWTTAWEGVTVGYARSRDLLNWEAQVALPVMADVPGTRNVWAPEIVFDTDRREFVIFWSSTVRGRFSDSAGTSEDDYNHRIFCTRTRDFQSFTPAQLLFDPGYSVIDATFHRSGGKLRMIFKDERLKPEHKWLQWCEARTPLGPFGPVSRPFTRSWVEGPAAFQRGSETIVLFDSYRDNRFEAAATRDFKTWRDASAQVRLPAGASHGSVFPIDESLYEALRRA</sequence>
<organism evidence="2 3">
    <name type="scientific">Roseateles saccharophilus</name>
    <name type="common">Pseudomonas saccharophila</name>
    <dbReference type="NCBI Taxonomy" id="304"/>
    <lineage>
        <taxon>Bacteria</taxon>
        <taxon>Pseudomonadati</taxon>
        <taxon>Pseudomonadota</taxon>
        <taxon>Betaproteobacteria</taxon>
        <taxon>Burkholderiales</taxon>
        <taxon>Sphaerotilaceae</taxon>
        <taxon>Roseateles</taxon>
    </lineage>
</organism>
<dbReference type="SUPFAM" id="SSF75005">
    <property type="entry name" value="Arabinanase/levansucrase/invertase"/>
    <property type="match status" value="1"/>
</dbReference>
<comment type="caution">
    <text evidence="2">The sequence shown here is derived from an EMBL/GenBank/DDBJ whole genome shotgun (WGS) entry which is preliminary data.</text>
</comment>
<dbReference type="AlphaFoldDB" id="A0A4R3VLK1"/>
<dbReference type="Pfam" id="PF22847">
    <property type="entry name" value="BT_3657-like_N"/>
    <property type="match status" value="1"/>
</dbReference>
<evidence type="ECO:0000313" key="2">
    <source>
        <dbReference type="EMBL" id="TCV03995.1"/>
    </source>
</evidence>
<gene>
    <name evidence="2" type="ORF">EV671_1002265</name>
</gene>
<dbReference type="PANTHER" id="PTHR43301">
    <property type="entry name" value="ARABINAN ENDO-1,5-ALPHA-L-ARABINOSIDASE"/>
    <property type="match status" value="1"/>
</dbReference>
<evidence type="ECO:0000259" key="1">
    <source>
        <dbReference type="Pfam" id="PF22847"/>
    </source>
</evidence>
<dbReference type="EMBL" id="SMBU01000002">
    <property type="protein sequence ID" value="TCV03995.1"/>
    <property type="molecule type" value="Genomic_DNA"/>
</dbReference>
<dbReference type="InterPro" id="IPR055133">
    <property type="entry name" value="BT_3657-like_N"/>
</dbReference>
<dbReference type="Proteomes" id="UP000295110">
    <property type="component" value="Unassembled WGS sequence"/>
</dbReference>
<protein>
    <recommendedName>
        <fullName evidence="1">Arabinosidase BT-3657-like N-terminal domain-containing protein</fullName>
    </recommendedName>
</protein>
<feature type="domain" description="Arabinosidase BT-3657-like N-terminal" evidence="1">
    <location>
        <begin position="24"/>
        <end position="123"/>
    </location>
</feature>
<dbReference type="CDD" id="cd08983">
    <property type="entry name" value="GH43_Bt3655-like"/>
    <property type="match status" value="1"/>
</dbReference>
<reference evidence="2 3" key="1">
    <citation type="submission" date="2019-03" db="EMBL/GenBank/DDBJ databases">
        <title>Genomic Encyclopedia of Type Strains, Phase IV (KMG-IV): sequencing the most valuable type-strain genomes for metagenomic binning, comparative biology and taxonomic classification.</title>
        <authorList>
            <person name="Goeker M."/>
        </authorList>
    </citation>
    <scope>NUCLEOTIDE SEQUENCE [LARGE SCALE GENOMIC DNA]</scope>
    <source>
        <strain evidence="2 3">DSM 654</strain>
    </source>
</reference>
<dbReference type="InterPro" id="IPR023296">
    <property type="entry name" value="Glyco_hydro_beta-prop_sf"/>
</dbReference>
<evidence type="ECO:0000313" key="3">
    <source>
        <dbReference type="Proteomes" id="UP000295110"/>
    </source>
</evidence>